<keyword evidence="5 10" id="KW-1278">Translocase</keyword>
<dbReference type="PROSITE" id="PS51669">
    <property type="entry name" value="4FE4S_MOW_BIS_MGD"/>
    <property type="match status" value="1"/>
</dbReference>
<dbReference type="EC" id="7.1.1.-" evidence="10"/>
<dbReference type="Proteomes" id="UP000325255">
    <property type="component" value="Unassembled WGS sequence"/>
</dbReference>
<dbReference type="GO" id="GO:0046872">
    <property type="term" value="F:metal ion binding"/>
    <property type="evidence" value="ECO:0007669"/>
    <property type="project" value="UniProtKB-UniRule"/>
</dbReference>
<evidence type="ECO:0000256" key="6">
    <source>
        <dbReference type="ARBA" id="ARBA00023004"/>
    </source>
</evidence>
<dbReference type="PROSITE" id="PS51839">
    <property type="entry name" value="4FE4S_HC3"/>
    <property type="match status" value="1"/>
</dbReference>
<dbReference type="InterPro" id="IPR054351">
    <property type="entry name" value="NADH_UbQ_OxRdtase_ferredoxin"/>
</dbReference>
<keyword evidence="10" id="KW-0001">2Fe-2S</keyword>
<dbReference type="RefSeq" id="WP_150038869.1">
    <property type="nucleotide sequence ID" value="NZ_OW485601.1"/>
</dbReference>
<dbReference type="OrthoDB" id="9816402at2"/>
<dbReference type="Pfam" id="PF10588">
    <property type="entry name" value="NADH-G_4Fe-4S_3"/>
    <property type="match status" value="1"/>
</dbReference>
<dbReference type="GO" id="GO:0008137">
    <property type="term" value="F:NADH dehydrogenase (ubiquinone) activity"/>
    <property type="evidence" value="ECO:0007669"/>
    <property type="project" value="UniProtKB-UniRule"/>
</dbReference>
<dbReference type="InterPro" id="IPR006963">
    <property type="entry name" value="Mopterin_OxRdtase_4Fe-4S_dom"/>
</dbReference>
<evidence type="ECO:0000259" key="11">
    <source>
        <dbReference type="PROSITE" id="PS51085"/>
    </source>
</evidence>
<dbReference type="PROSITE" id="PS51257">
    <property type="entry name" value="PROKAR_LIPOPROTEIN"/>
    <property type="match status" value="1"/>
</dbReference>
<keyword evidence="14" id="KW-0560">Oxidoreductase</keyword>
<keyword evidence="7 10" id="KW-0411">Iron-sulfur</keyword>
<dbReference type="GO" id="GO:0051539">
    <property type="term" value="F:4 iron, 4 sulfur cluster binding"/>
    <property type="evidence" value="ECO:0007669"/>
    <property type="project" value="UniProtKB-KW"/>
</dbReference>
<dbReference type="GO" id="GO:0051537">
    <property type="term" value="F:2 iron, 2 sulfur cluster binding"/>
    <property type="evidence" value="ECO:0007669"/>
    <property type="project" value="UniProtKB-UniRule"/>
</dbReference>
<evidence type="ECO:0000313" key="15">
    <source>
        <dbReference type="Proteomes" id="UP000325255"/>
    </source>
</evidence>
<evidence type="ECO:0000259" key="12">
    <source>
        <dbReference type="PROSITE" id="PS51669"/>
    </source>
</evidence>
<comment type="caution">
    <text evidence="14">The sequence shown here is derived from an EMBL/GenBank/DDBJ whole genome shotgun (WGS) entry which is preliminary data.</text>
</comment>
<evidence type="ECO:0000256" key="1">
    <source>
        <dbReference type="ARBA" id="ARBA00001966"/>
    </source>
</evidence>
<accession>A0A5M6J1A6</accession>
<dbReference type="PANTHER" id="PTHR43105">
    <property type="entry name" value="RESPIRATORY NITRATE REDUCTASE"/>
    <property type="match status" value="1"/>
</dbReference>
<dbReference type="InterPro" id="IPR050123">
    <property type="entry name" value="Prok_molybdopt-oxidoreductase"/>
</dbReference>
<evidence type="ECO:0000256" key="7">
    <source>
        <dbReference type="ARBA" id="ARBA00023014"/>
    </source>
</evidence>
<dbReference type="Pfam" id="PF13510">
    <property type="entry name" value="Fer2_4"/>
    <property type="match status" value="1"/>
</dbReference>
<proteinExistence type="inferred from homology"/>
<reference evidence="14 15" key="1">
    <citation type="submission" date="2019-09" db="EMBL/GenBank/DDBJ databases">
        <title>Genome sequence of Rhodovastum atsumiense, a diverse member of the Acetobacteraceae family of non-sulfur purple photosynthetic bacteria.</title>
        <authorList>
            <person name="Meyer T."/>
            <person name="Kyndt J."/>
        </authorList>
    </citation>
    <scope>NUCLEOTIDE SEQUENCE [LARGE SCALE GENOMIC DNA]</scope>
    <source>
        <strain evidence="14 15">DSM 21279</strain>
    </source>
</reference>
<dbReference type="EMBL" id="VWPK01000002">
    <property type="protein sequence ID" value="KAA5614373.1"/>
    <property type="molecule type" value="Genomic_DNA"/>
</dbReference>
<dbReference type="PROSITE" id="PS00641">
    <property type="entry name" value="COMPLEX1_75K_1"/>
    <property type="match status" value="1"/>
</dbReference>
<dbReference type="Gene3D" id="3.40.228.10">
    <property type="entry name" value="Dimethylsulfoxide Reductase, domain 2"/>
    <property type="match status" value="1"/>
</dbReference>
<keyword evidence="6 10" id="KW-0408">Iron</keyword>
<dbReference type="GO" id="GO:0016020">
    <property type="term" value="C:membrane"/>
    <property type="evidence" value="ECO:0007669"/>
    <property type="project" value="InterPro"/>
</dbReference>
<gene>
    <name evidence="14" type="ORF">F1189_01945</name>
</gene>
<keyword evidence="10" id="KW-0874">Quinone</keyword>
<dbReference type="PROSITE" id="PS51085">
    <property type="entry name" value="2FE2S_FER_2"/>
    <property type="match status" value="1"/>
</dbReference>
<comment type="similarity">
    <text evidence="2 10">Belongs to the complex I 75 kDa subunit family.</text>
</comment>
<comment type="function">
    <text evidence="10">NDH-1 shuttles electrons from NADH, via FMN and iron-sulfur (Fe-S) centers, to quinones in the respiratory chain. Couples the redox reaction to proton translocation (for every two electrons transferred, four hydrogen ions are translocated across the cytoplasmic membrane), and thus conserves the redox energy in a proton gradient.</text>
</comment>
<comment type="cofactor">
    <cofactor evidence="1 10">
        <name>[4Fe-4S] cluster</name>
        <dbReference type="ChEBI" id="CHEBI:49883"/>
    </cofactor>
</comment>
<comment type="catalytic activity">
    <reaction evidence="9 10">
        <text>a quinone + NADH + 5 H(+)(in) = a quinol + NAD(+) + 4 H(+)(out)</text>
        <dbReference type="Rhea" id="RHEA:57888"/>
        <dbReference type="ChEBI" id="CHEBI:15378"/>
        <dbReference type="ChEBI" id="CHEBI:24646"/>
        <dbReference type="ChEBI" id="CHEBI:57540"/>
        <dbReference type="ChEBI" id="CHEBI:57945"/>
        <dbReference type="ChEBI" id="CHEBI:132124"/>
    </reaction>
</comment>
<dbReference type="Gene3D" id="3.40.50.740">
    <property type="match status" value="2"/>
</dbReference>
<dbReference type="InterPro" id="IPR036010">
    <property type="entry name" value="2Fe-2S_ferredoxin-like_sf"/>
</dbReference>
<dbReference type="FunFam" id="3.10.20.740:FF:000001">
    <property type="entry name" value="NADH-quinone oxidoreductase subunit G"/>
    <property type="match status" value="1"/>
</dbReference>
<dbReference type="InterPro" id="IPR006656">
    <property type="entry name" value="Mopterin_OxRdtase"/>
</dbReference>
<dbReference type="InterPro" id="IPR001041">
    <property type="entry name" value="2Fe-2S_ferredoxin-type"/>
</dbReference>
<dbReference type="FunFam" id="3.30.70.20:FF:000002">
    <property type="entry name" value="NADH-ubiquinone oxidoreductase 75 kDa subunit"/>
    <property type="match status" value="1"/>
</dbReference>
<keyword evidence="15" id="KW-1185">Reference proteome</keyword>
<comment type="cofactor">
    <cofactor evidence="10">
        <name>[2Fe-2S] cluster</name>
        <dbReference type="ChEBI" id="CHEBI:190135"/>
    </cofactor>
    <text evidence="10">Binds 1 [2Fe-2S] cluster per subunit.</text>
</comment>
<dbReference type="SUPFAM" id="SSF54292">
    <property type="entry name" value="2Fe-2S ferredoxin-like"/>
    <property type="match status" value="1"/>
</dbReference>
<dbReference type="Pfam" id="PF22151">
    <property type="entry name" value="Fer4_NDSU1"/>
    <property type="match status" value="1"/>
</dbReference>
<evidence type="ECO:0000256" key="3">
    <source>
        <dbReference type="ARBA" id="ARBA00022485"/>
    </source>
</evidence>
<evidence type="ECO:0000256" key="2">
    <source>
        <dbReference type="ARBA" id="ARBA00005404"/>
    </source>
</evidence>
<dbReference type="Pfam" id="PF00384">
    <property type="entry name" value="Molybdopterin"/>
    <property type="match status" value="1"/>
</dbReference>
<evidence type="ECO:0000256" key="9">
    <source>
        <dbReference type="ARBA" id="ARBA00047712"/>
    </source>
</evidence>
<feature type="domain" description="2Fe-2S ferredoxin-type" evidence="11">
    <location>
        <begin position="1"/>
        <end position="79"/>
    </location>
</feature>
<evidence type="ECO:0000256" key="5">
    <source>
        <dbReference type="ARBA" id="ARBA00022967"/>
    </source>
</evidence>
<dbReference type="InterPro" id="IPR010228">
    <property type="entry name" value="NADH_UbQ_OxRdtase_Gsu"/>
</dbReference>
<dbReference type="GO" id="GO:0042773">
    <property type="term" value="P:ATP synthesis coupled electron transport"/>
    <property type="evidence" value="ECO:0007669"/>
    <property type="project" value="InterPro"/>
</dbReference>
<name>A0A5M6J1A6_9PROT</name>
<keyword evidence="4 10" id="KW-0479">Metal-binding</keyword>
<dbReference type="PROSITE" id="PS00643">
    <property type="entry name" value="COMPLEX1_75K_3"/>
    <property type="match status" value="1"/>
</dbReference>
<feature type="domain" description="4Fe-4S Mo/W bis-MGD-type" evidence="12">
    <location>
        <begin position="216"/>
        <end position="272"/>
    </location>
</feature>
<dbReference type="PROSITE" id="PS00642">
    <property type="entry name" value="COMPLEX1_75K_2"/>
    <property type="match status" value="1"/>
</dbReference>
<evidence type="ECO:0000256" key="8">
    <source>
        <dbReference type="ARBA" id="ARBA00023027"/>
    </source>
</evidence>
<protein>
    <recommendedName>
        <fullName evidence="10">NADH-quinone oxidoreductase</fullName>
        <ecNumber evidence="10">7.1.1.-</ecNumber>
    </recommendedName>
</protein>
<keyword evidence="3 10" id="KW-0004">4Fe-4S</keyword>
<dbReference type="Gene3D" id="3.10.20.740">
    <property type="match status" value="1"/>
</dbReference>
<dbReference type="Gene3D" id="3.30.70.20">
    <property type="match status" value="1"/>
</dbReference>
<dbReference type="Pfam" id="PF22117">
    <property type="entry name" value="Fer4_Nqo3"/>
    <property type="match status" value="1"/>
</dbReference>
<dbReference type="Pfam" id="PF09326">
    <property type="entry name" value="NADH_dhqG_C"/>
    <property type="match status" value="1"/>
</dbReference>
<evidence type="ECO:0000313" key="14">
    <source>
        <dbReference type="EMBL" id="KAA5614373.1"/>
    </source>
</evidence>
<sequence>MVKVTVDGIEVEVAPGSNVLQACEAAGREVPRFCYHERLSVAGNCRMCLVEIEKAPPKPFASCSYPVADGMVVHTDTPMVRAARRGVMEFLLINHPLDCPICDQGGECDLQDQAVGYGMDHSRYAENKRAVKDKNLGPLVKTTMTRCIHCTRCIRFSAEIAGVPELGATARGESMEVTTYVERALSSELSGNLIDICPVGALTSKPYAFVARPWELRKTDSVDVFDAVGASIRVDSRGPEVLRVLPRINEDVNEEWLADKSRFAIDGLKRRRLDSCWVKRDGKLQRASWPDAFEAIAKKLDGVDGELVGAVAGNLADAESMLALRDLMTALGSANLDCRQDGAAADVSRRDFYTFNTSIAGIEEADALLIIGSNPRREAPLLNARIRKRWLQGNFPVAVIGPQAELTYEAEWIGSCAETISALIAGKHSFAATLRAAKKPMLILGQGALARPDGQSVLAAAWKLAAGSNMLTAEWHGFNVLHTAASRVGALDLHFLPGGNGKSLPQMLHGGVDVLWLLGADEFDTEAIGPDTFVIYQGSHGDRGAARADVILPGAAYTEKHGTYVNTEGRVQRGFLAVYPPGEAREDWRIIRAFSQYIDRTLPYDDIDAVRARLEQINPVFGRLDILPRFGCTDHTPPAGNPAALKTAPFVPWIPNYYQTDPISRASPTMAECARVHVPVPAQAAE</sequence>
<dbReference type="GO" id="GO:0048038">
    <property type="term" value="F:quinone binding"/>
    <property type="evidence" value="ECO:0007669"/>
    <property type="project" value="UniProtKB-UniRule"/>
</dbReference>
<dbReference type="NCBIfam" id="TIGR01973">
    <property type="entry name" value="NuoG"/>
    <property type="match status" value="1"/>
</dbReference>
<dbReference type="AlphaFoldDB" id="A0A5M6J1A6"/>
<organism evidence="14 15">
    <name type="scientific">Rhodovastum atsumiense</name>
    <dbReference type="NCBI Taxonomy" id="504468"/>
    <lineage>
        <taxon>Bacteria</taxon>
        <taxon>Pseudomonadati</taxon>
        <taxon>Pseudomonadota</taxon>
        <taxon>Alphaproteobacteria</taxon>
        <taxon>Acetobacterales</taxon>
        <taxon>Acetobacteraceae</taxon>
        <taxon>Rhodovastum</taxon>
    </lineage>
</organism>
<dbReference type="InterPro" id="IPR000283">
    <property type="entry name" value="NADH_UbQ_OxRdtase_75kDa_su_CS"/>
</dbReference>
<dbReference type="CDD" id="cd00207">
    <property type="entry name" value="fer2"/>
    <property type="match status" value="1"/>
</dbReference>
<dbReference type="SUPFAM" id="SSF53706">
    <property type="entry name" value="Formate dehydrogenase/DMSO reductase, domains 1-3"/>
    <property type="match status" value="1"/>
</dbReference>
<dbReference type="SUPFAM" id="SSF54862">
    <property type="entry name" value="4Fe-4S ferredoxins"/>
    <property type="match status" value="1"/>
</dbReference>
<dbReference type="GO" id="GO:0016651">
    <property type="term" value="F:oxidoreductase activity, acting on NAD(P)H"/>
    <property type="evidence" value="ECO:0007669"/>
    <property type="project" value="InterPro"/>
</dbReference>
<dbReference type="InterPro" id="IPR019574">
    <property type="entry name" value="NADH_UbQ_OxRdtase_Gsu_4Fe4S-bd"/>
</dbReference>
<evidence type="ECO:0000256" key="4">
    <source>
        <dbReference type="ARBA" id="ARBA00022723"/>
    </source>
</evidence>
<feature type="domain" description="4Fe-4S His(Cys)3-ligated-type" evidence="13">
    <location>
        <begin position="79"/>
        <end position="118"/>
    </location>
</feature>
<evidence type="ECO:0000259" key="13">
    <source>
        <dbReference type="PROSITE" id="PS51839"/>
    </source>
</evidence>
<dbReference type="CDD" id="cd02773">
    <property type="entry name" value="MopB_Res-Cmplx1_Nad11"/>
    <property type="match status" value="1"/>
</dbReference>
<evidence type="ECO:0000256" key="10">
    <source>
        <dbReference type="RuleBase" id="RU003525"/>
    </source>
</evidence>
<dbReference type="PANTHER" id="PTHR43105:SF13">
    <property type="entry name" value="NADH-UBIQUINONE OXIDOREDUCTASE 75 KDA SUBUNIT, MITOCHONDRIAL"/>
    <property type="match status" value="1"/>
</dbReference>
<keyword evidence="8 10" id="KW-0520">NAD</keyword>
<dbReference type="InterPro" id="IPR015405">
    <property type="entry name" value="NDUFS1-like_C"/>
</dbReference>
<dbReference type="SMART" id="SM00929">
    <property type="entry name" value="NADH-G_4Fe-4S_3"/>
    <property type="match status" value="1"/>
</dbReference>